<evidence type="ECO:0000256" key="1">
    <source>
        <dbReference type="ARBA" id="ARBA00023015"/>
    </source>
</evidence>
<sequence>MRDTRFDSRSSEWIGDMTVWLRETAEDNHDQLERLRRNLRRAREQELTPRQREVLALYYDRGLKMSQIARKLGINRSTVSRTIGRAKQRLYRYLQYTL</sequence>
<dbReference type="SMART" id="SM00421">
    <property type="entry name" value="HTH_LUXR"/>
    <property type="match status" value="1"/>
</dbReference>
<evidence type="ECO:0000256" key="2">
    <source>
        <dbReference type="ARBA" id="ARBA00023082"/>
    </source>
</evidence>
<comment type="caution">
    <text evidence="6">The sequence shown here is derived from an EMBL/GenBank/DDBJ whole genome shotgun (WGS) entry which is preliminary data.</text>
</comment>
<evidence type="ECO:0000313" key="7">
    <source>
        <dbReference type="Proteomes" id="UP000719500"/>
    </source>
</evidence>
<keyword evidence="3" id="KW-0238">DNA-binding</keyword>
<organism evidence="6 7">
    <name type="scientific">Oscillibacter valericigenes</name>
    <dbReference type="NCBI Taxonomy" id="351091"/>
    <lineage>
        <taxon>Bacteria</taxon>
        <taxon>Bacillati</taxon>
        <taxon>Bacillota</taxon>
        <taxon>Clostridia</taxon>
        <taxon>Eubacteriales</taxon>
        <taxon>Oscillospiraceae</taxon>
        <taxon>Oscillibacter</taxon>
    </lineage>
</organism>
<evidence type="ECO:0000256" key="3">
    <source>
        <dbReference type="ARBA" id="ARBA00023125"/>
    </source>
</evidence>
<name>A0ABS2FXS2_9FIRM</name>
<reference evidence="6 7" key="1">
    <citation type="journal article" date="2021" name="Sci. Rep.">
        <title>The distribution of antibiotic resistance genes in chicken gut microbiota commensals.</title>
        <authorList>
            <person name="Juricova H."/>
            <person name="Matiasovicova J."/>
            <person name="Kubasova T."/>
            <person name="Cejkova D."/>
            <person name="Rychlik I."/>
        </authorList>
    </citation>
    <scope>NUCLEOTIDE SEQUENCE [LARGE SCALE GENOMIC DNA]</scope>
    <source>
        <strain evidence="6 7">An411</strain>
    </source>
</reference>
<dbReference type="CDD" id="cd06171">
    <property type="entry name" value="Sigma70_r4"/>
    <property type="match status" value="1"/>
</dbReference>
<dbReference type="Gene3D" id="1.10.10.10">
    <property type="entry name" value="Winged helix-like DNA-binding domain superfamily/Winged helix DNA-binding domain"/>
    <property type="match status" value="1"/>
</dbReference>
<dbReference type="EMBL" id="JACSNX010000038">
    <property type="protein sequence ID" value="MBM6852467.1"/>
    <property type="molecule type" value="Genomic_DNA"/>
</dbReference>
<dbReference type="Proteomes" id="UP000719500">
    <property type="component" value="Unassembled WGS sequence"/>
</dbReference>
<protein>
    <submittedName>
        <fullName evidence="6">Sigma-70 family RNA polymerase sigma factor</fullName>
    </submittedName>
</protein>
<dbReference type="InterPro" id="IPR007630">
    <property type="entry name" value="RNA_pol_sigma70_r4"/>
</dbReference>
<dbReference type="PANTHER" id="PTHR30385">
    <property type="entry name" value="SIGMA FACTOR F FLAGELLAR"/>
    <property type="match status" value="1"/>
</dbReference>
<gene>
    <name evidence="6" type="ORF">H9X91_13605</name>
</gene>
<dbReference type="PANTHER" id="PTHR30385:SF7">
    <property type="entry name" value="RNA POLYMERASE SIGMA FACTOR FLIA"/>
    <property type="match status" value="1"/>
</dbReference>
<evidence type="ECO:0000256" key="4">
    <source>
        <dbReference type="ARBA" id="ARBA00023163"/>
    </source>
</evidence>
<dbReference type="InterPro" id="IPR036388">
    <property type="entry name" value="WH-like_DNA-bd_sf"/>
</dbReference>
<dbReference type="InterPro" id="IPR000792">
    <property type="entry name" value="Tscrpt_reg_LuxR_C"/>
</dbReference>
<keyword evidence="2" id="KW-0731">Sigma factor</keyword>
<proteinExistence type="predicted"/>
<dbReference type="InterPro" id="IPR013324">
    <property type="entry name" value="RNA_pol_sigma_r3/r4-like"/>
</dbReference>
<dbReference type="NCBIfam" id="TIGR02937">
    <property type="entry name" value="sigma70-ECF"/>
    <property type="match status" value="1"/>
</dbReference>
<dbReference type="SUPFAM" id="SSF88659">
    <property type="entry name" value="Sigma3 and sigma4 domains of RNA polymerase sigma factors"/>
    <property type="match status" value="1"/>
</dbReference>
<evidence type="ECO:0000259" key="5">
    <source>
        <dbReference type="SMART" id="SM00421"/>
    </source>
</evidence>
<dbReference type="Pfam" id="PF04545">
    <property type="entry name" value="Sigma70_r4"/>
    <property type="match status" value="1"/>
</dbReference>
<evidence type="ECO:0000313" key="6">
    <source>
        <dbReference type="EMBL" id="MBM6852467.1"/>
    </source>
</evidence>
<keyword evidence="7" id="KW-1185">Reference proteome</keyword>
<feature type="domain" description="HTH luxR-type" evidence="5">
    <location>
        <begin position="44"/>
        <end position="94"/>
    </location>
</feature>
<dbReference type="InterPro" id="IPR014284">
    <property type="entry name" value="RNA_pol_sigma-70_dom"/>
</dbReference>
<accession>A0ABS2FXS2</accession>
<dbReference type="RefSeq" id="WP_204805779.1">
    <property type="nucleotide sequence ID" value="NZ_JACSNS010000031.1"/>
</dbReference>
<keyword evidence="1" id="KW-0805">Transcription regulation</keyword>
<keyword evidence="4" id="KW-0804">Transcription</keyword>